<evidence type="ECO:0000313" key="2">
    <source>
        <dbReference type="Proteomes" id="UP000560081"/>
    </source>
</evidence>
<dbReference type="AlphaFoldDB" id="A0A4Y8WUS7"/>
<dbReference type="OrthoDB" id="5195507at2"/>
<dbReference type="Proteomes" id="UP000560081">
    <property type="component" value="Unassembled WGS sequence"/>
</dbReference>
<sequence>MTGRMQASLAVNALEQAVARRGGTDAVAGCIVHSDRGSQFRLTAFQDALTVHGLIGSMGQVGSAGDNAAMESFFALLQKNVLDRRDWDTRDELRTGIITWIERTYHRRRRQARLGRLTPVEYELIMDHTPADAAGRRLSPMGASVPCCRTRLVSGPARAVAVSPEAEEGPPVRMTPRPVDRVRLRDLLRPPAPPRDTRVLTGQPARVPVRRDVTIADPSSGARTALAVWSYGPVASRAGQPSPDLVFVHGFRGDHHGLALLADCLPERAVLSVELPGFGASPAFPHAAHSVAHHADALRQVLAAARPTGTAVLVGHSYGSVVAARAVADARAAGGPLADALVLLNPIAEPALDASGSRSARLLSAAAQAWYEAAARLPERAGRALLGAPPIVWATTAAMTQTRDRAVLAYTHDQHRRHFSSFASARMLSEAYRGSSRGSVLDAAAHLDLPVLLIGGVQDPMGSPAAQHALAEHIRLAGGSPVLHLLDGVGHLLHYERPAECASLIRTWLSRADP</sequence>
<dbReference type="PANTHER" id="PTHR43798:SF33">
    <property type="entry name" value="HYDROLASE, PUTATIVE (AFU_ORTHOLOGUE AFUA_2G14860)-RELATED"/>
    <property type="match status" value="1"/>
</dbReference>
<dbReference type="GO" id="GO:0015074">
    <property type="term" value="P:DNA integration"/>
    <property type="evidence" value="ECO:0007669"/>
    <property type="project" value="InterPro"/>
</dbReference>
<reference evidence="1 2" key="1">
    <citation type="submission" date="2020-08" db="EMBL/GenBank/DDBJ databases">
        <title>Sequencing the genomes of 1000 actinobacteria strains.</title>
        <authorList>
            <person name="Klenk H.-P."/>
        </authorList>
    </citation>
    <scope>NUCLEOTIDE SEQUENCE [LARGE SCALE GENOMIC DNA]</scope>
    <source>
        <strain evidence="1 2">DSM 19079</strain>
    </source>
</reference>
<name>A0A4Y8WUS7_9MICC</name>
<dbReference type="GO" id="GO:0003676">
    <property type="term" value="F:nucleic acid binding"/>
    <property type="evidence" value="ECO:0007669"/>
    <property type="project" value="InterPro"/>
</dbReference>
<comment type="caution">
    <text evidence="1">The sequence shown here is derived from an EMBL/GenBank/DDBJ whole genome shotgun (WGS) entry which is preliminary data.</text>
</comment>
<dbReference type="PROSITE" id="PS50994">
    <property type="entry name" value="INTEGRASE"/>
    <property type="match status" value="1"/>
</dbReference>
<dbReference type="InterPro" id="IPR029058">
    <property type="entry name" value="AB_hydrolase_fold"/>
</dbReference>
<dbReference type="Gene3D" id="3.30.420.10">
    <property type="entry name" value="Ribonuclease H-like superfamily/Ribonuclease H"/>
    <property type="match status" value="1"/>
</dbReference>
<dbReference type="Pfam" id="PF12697">
    <property type="entry name" value="Abhydrolase_6"/>
    <property type="match status" value="1"/>
</dbReference>
<organism evidence="1 2">
    <name type="scientific">Micrococcus flavus</name>
    <dbReference type="NCBI Taxonomy" id="384602"/>
    <lineage>
        <taxon>Bacteria</taxon>
        <taxon>Bacillati</taxon>
        <taxon>Actinomycetota</taxon>
        <taxon>Actinomycetes</taxon>
        <taxon>Micrococcales</taxon>
        <taxon>Micrococcaceae</taxon>
        <taxon>Micrococcus</taxon>
    </lineage>
</organism>
<evidence type="ECO:0000313" key="1">
    <source>
        <dbReference type="EMBL" id="MBB4882594.1"/>
    </source>
</evidence>
<dbReference type="GO" id="GO:0003824">
    <property type="term" value="F:catalytic activity"/>
    <property type="evidence" value="ECO:0007669"/>
    <property type="project" value="UniProtKB-ARBA"/>
</dbReference>
<dbReference type="InterPro" id="IPR001584">
    <property type="entry name" value="Integrase_cat-core"/>
</dbReference>
<keyword evidence="2" id="KW-1185">Reference proteome</keyword>
<dbReference type="EMBL" id="JACHMC010000001">
    <property type="protein sequence ID" value="MBB4882594.1"/>
    <property type="molecule type" value="Genomic_DNA"/>
</dbReference>
<dbReference type="Gene3D" id="3.40.50.1820">
    <property type="entry name" value="alpha/beta hydrolase"/>
    <property type="match status" value="1"/>
</dbReference>
<dbReference type="GO" id="GO:0016020">
    <property type="term" value="C:membrane"/>
    <property type="evidence" value="ECO:0007669"/>
    <property type="project" value="TreeGrafter"/>
</dbReference>
<dbReference type="SUPFAM" id="SSF53474">
    <property type="entry name" value="alpha/beta-Hydrolases"/>
    <property type="match status" value="1"/>
</dbReference>
<dbReference type="InterPro" id="IPR036397">
    <property type="entry name" value="RNaseH_sf"/>
</dbReference>
<gene>
    <name evidence="1" type="ORF">BJ976_000945</name>
</gene>
<dbReference type="SUPFAM" id="SSF53098">
    <property type="entry name" value="Ribonuclease H-like"/>
    <property type="match status" value="1"/>
</dbReference>
<accession>A0A4Y8WUS7</accession>
<dbReference type="InterPro" id="IPR012337">
    <property type="entry name" value="RNaseH-like_sf"/>
</dbReference>
<dbReference type="Pfam" id="PF13683">
    <property type="entry name" value="rve_3"/>
    <property type="match status" value="1"/>
</dbReference>
<protein>
    <submittedName>
        <fullName evidence="1">Pimeloyl-ACP methyl ester carboxylesterase</fullName>
    </submittedName>
</protein>
<dbReference type="InterPro" id="IPR000073">
    <property type="entry name" value="AB_hydrolase_1"/>
</dbReference>
<proteinExistence type="predicted"/>
<dbReference type="InterPro" id="IPR050266">
    <property type="entry name" value="AB_hydrolase_sf"/>
</dbReference>
<dbReference type="PANTHER" id="PTHR43798">
    <property type="entry name" value="MONOACYLGLYCEROL LIPASE"/>
    <property type="match status" value="1"/>
</dbReference>